<keyword evidence="2" id="KW-1185">Reference proteome</keyword>
<dbReference type="AlphaFoldDB" id="A0A563W1D9"/>
<dbReference type="InterPro" id="IPR007497">
    <property type="entry name" value="SIMPL/DUF541"/>
</dbReference>
<protein>
    <submittedName>
        <fullName evidence="1">Membrane protein</fullName>
    </submittedName>
</protein>
<dbReference type="PANTHER" id="PTHR34387">
    <property type="entry name" value="SLR1258 PROTEIN"/>
    <property type="match status" value="1"/>
</dbReference>
<dbReference type="PANTHER" id="PTHR34387:SF1">
    <property type="entry name" value="PERIPLASMIC IMMUNOGENIC PROTEIN"/>
    <property type="match status" value="1"/>
</dbReference>
<dbReference type="RefSeq" id="WP_144867128.1">
    <property type="nucleotide sequence ID" value="NZ_LR213820.1"/>
</dbReference>
<evidence type="ECO:0000313" key="1">
    <source>
        <dbReference type="EMBL" id="VEP17480.1"/>
    </source>
</evidence>
<dbReference type="EMBL" id="CAACVJ010000568">
    <property type="protein sequence ID" value="VEP17480.1"/>
    <property type="molecule type" value="Genomic_DNA"/>
</dbReference>
<dbReference type="Gene3D" id="3.30.110.170">
    <property type="entry name" value="Protein of unknown function (DUF541), domain 1"/>
    <property type="match status" value="1"/>
</dbReference>
<reference evidence="1 2" key="1">
    <citation type="submission" date="2019-01" db="EMBL/GenBank/DDBJ databases">
        <authorList>
            <person name="Brito A."/>
        </authorList>
    </citation>
    <scope>NUCLEOTIDE SEQUENCE [LARGE SCALE GENOMIC DNA]</scope>
    <source>
        <strain evidence="1">1</strain>
    </source>
</reference>
<dbReference type="InterPro" id="IPR052022">
    <property type="entry name" value="26kDa_periplasmic_antigen"/>
</dbReference>
<accession>A0A563W1D9</accession>
<dbReference type="Pfam" id="PF04402">
    <property type="entry name" value="SIMPL"/>
    <property type="match status" value="1"/>
</dbReference>
<evidence type="ECO:0000313" key="2">
    <source>
        <dbReference type="Proteomes" id="UP000320055"/>
    </source>
</evidence>
<dbReference type="Proteomes" id="UP000320055">
    <property type="component" value="Unassembled WGS sequence"/>
</dbReference>
<organism evidence="1 2">
    <name type="scientific">Hyella patelloides LEGE 07179</name>
    <dbReference type="NCBI Taxonomy" id="945734"/>
    <lineage>
        <taxon>Bacteria</taxon>
        <taxon>Bacillati</taxon>
        <taxon>Cyanobacteriota</taxon>
        <taxon>Cyanophyceae</taxon>
        <taxon>Pleurocapsales</taxon>
        <taxon>Hyellaceae</taxon>
        <taxon>Hyella</taxon>
    </lineage>
</organism>
<sequence length="249" mass="26958">MNKEEKQSKISRFTVANLRLGRLLAICSFLSLTLINPAIAEEKLLQTLTVTGNGSERIATTLTQVRLGVEIQGRTVTEVQQEVAKRTSAVVDLLRSKDISQLQTTGIRLVPDYDYSNNQRNLVGYIGTNTVSFRLQTELVGTLLDETVKAGATRIDGVSFTATPEAISEAQFEALRKATIDAQAMADAVLKTLNLTSKEIVSIQVNEDSVPPPQPIAAEALSREDAGINTPVIGGEQTVRASVTLQISY</sequence>
<dbReference type="GO" id="GO:0006974">
    <property type="term" value="P:DNA damage response"/>
    <property type="evidence" value="ECO:0007669"/>
    <property type="project" value="TreeGrafter"/>
</dbReference>
<dbReference type="Gene3D" id="3.30.70.2970">
    <property type="entry name" value="Protein of unknown function (DUF541), domain 2"/>
    <property type="match status" value="1"/>
</dbReference>
<name>A0A563W1D9_9CYAN</name>
<dbReference type="OrthoDB" id="460796at2"/>
<gene>
    <name evidence="1" type="ORF">H1P_610031</name>
</gene>
<proteinExistence type="predicted"/>